<dbReference type="GO" id="GO:0004497">
    <property type="term" value="F:monooxygenase activity"/>
    <property type="evidence" value="ECO:0007669"/>
    <property type="project" value="InterPro"/>
</dbReference>
<dbReference type="EMBL" id="CANTFL010000136">
    <property type="protein sequence ID" value="CAI5714668.1"/>
    <property type="molecule type" value="Genomic_DNA"/>
</dbReference>
<dbReference type="InterPro" id="IPR036396">
    <property type="entry name" value="Cyt_P450_sf"/>
</dbReference>
<dbReference type="Proteomes" id="UP001162031">
    <property type="component" value="Unassembled WGS sequence"/>
</dbReference>
<protein>
    <recommendedName>
        <fullName evidence="3">RxLR effector candidate protein</fullName>
    </recommendedName>
</protein>
<sequence length="391" mass="43316">MNACVVAIAATPLLAVATAYVVLSLAIGIRSQRLRALLLHVVARCRGVRLQWVTDPTVALQVLRSSGDKGDLIETLLSAPAWRPIVSLEAVNGDQWQRMRVRFAQLIKALPPLAKLTTIVEAHSRALLHAGGLVDARNVTALSVASFFEWVFEREMDHEALPAVCQATWEWRKQLALKGVADERVKQRLLEWFEAEIRRTPKLYELFGEQWVTPECYSLILQPFVISPAINLTDIAVAVKLWTKTAPVTESITPEIIRQCVCSAHPFPVIERYFPNGDVAIGVAPNTHVLIPLDEMAGAAFAAGVDLSFGAGARICAGRHVAMKAMTGLFTDSLVRSDRFQPELGHKYSGRHNDGKETMSETIYQLQFAVRIVGSAVVHRLARLCKKWESR</sequence>
<dbReference type="InterPro" id="IPR017972">
    <property type="entry name" value="Cyt_P450_CS"/>
</dbReference>
<evidence type="ECO:0000313" key="2">
    <source>
        <dbReference type="Proteomes" id="UP001162031"/>
    </source>
</evidence>
<evidence type="ECO:0008006" key="3">
    <source>
        <dbReference type="Google" id="ProtNLM"/>
    </source>
</evidence>
<evidence type="ECO:0000313" key="1">
    <source>
        <dbReference type="EMBL" id="CAI5714668.1"/>
    </source>
</evidence>
<dbReference type="SUPFAM" id="SSF48264">
    <property type="entry name" value="Cytochrome P450"/>
    <property type="match status" value="1"/>
</dbReference>
<proteinExistence type="predicted"/>
<dbReference type="GO" id="GO:0020037">
    <property type="term" value="F:heme binding"/>
    <property type="evidence" value="ECO:0007669"/>
    <property type="project" value="InterPro"/>
</dbReference>
<organism evidence="1 2">
    <name type="scientific">Hyaloperonospora brassicae</name>
    <name type="common">Brassica downy mildew</name>
    <name type="synonym">Peronospora brassicae</name>
    <dbReference type="NCBI Taxonomy" id="162125"/>
    <lineage>
        <taxon>Eukaryota</taxon>
        <taxon>Sar</taxon>
        <taxon>Stramenopiles</taxon>
        <taxon>Oomycota</taxon>
        <taxon>Peronosporomycetes</taxon>
        <taxon>Peronosporales</taxon>
        <taxon>Peronosporaceae</taxon>
        <taxon>Hyaloperonospora</taxon>
    </lineage>
</organism>
<reference evidence="1" key="1">
    <citation type="submission" date="2022-12" db="EMBL/GenBank/DDBJ databases">
        <authorList>
            <person name="Webb A."/>
        </authorList>
    </citation>
    <scope>NUCLEOTIDE SEQUENCE</scope>
    <source>
        <strain evidence="1">Hp1</strain>
    </source>
</reference>
<keyword evidence="2" id="KW-1185">Reference proteome</keyword>
<dbReference type="PROSITE" id="PS00086">
    <property type="entry name" value="CYTOCHROME_P450"/>
    <property type="match status" value="1"/>
</dbReference>
<name>A0AAV0T8K7_HYABA</name>
<dbReference type="GO" id="GO:0016705">
    <property type="term" value="F:oxidoreductase activity, acting on paired donors, with incorporation or reduction of molecular oxygen"/>
    <property type="evidence" value="ECO:0007669"/>
    <property type="project" value="InterPro"/>
</dbReference>
<comment type="caution">
    <text evidence="1">The sequence shown here is derived from an EMBL/GenBank/DDBJ whole genome shotgun (WGS) entry which is preliminary data.</text>
</comment>
<gene>
    <name evidence="1" type="ORF">HBR001_LOCUS1286</name>
</gene>
<dbReference type="GO" id="GO:0005506">
    <property type="term" value="F:iron ion binding"/>
    <property type="evidence" value="ECO:0007669"/>
    <property type="project" value="InterPro"/>
</dbReference>
<accession>A0AAV0T8K7</accession>
<dbReference type="AlphaFoldDB" id="A0AAV0T8K7"/>